<name>A0A3S5CKD8_9PLAT</name>
<comment type="caution">
    <text evidence="1">The sequence shown here is derived from an EMBL/GenBank/DDBJ whole genome shotgun (WGS) entry which is preliminary data.</text>
</comment>
<sequence>MIIDMEPDCYGKAGAITYWTEREDDSGIHFQVNSASSFLGLPHSGSNQRPLSYSATTEEVPKKIKWKMIAGGRFQHFL</sequence>
<dbReference type="AlphaFoldDB" id="A0A3S5CKD8"/>
<evidence type="ECO:0000313" key="2">
    <source>
        <dbReference type="Proteomes" id="UP000784294"/>
    </source>
</evidence>
<accession>A0A3S5CKD8</accession>
<proteinExistence type="predicted"/>
<gene>
    <name evidence="1" type="ORF">PXEA_LOCUS21889</name>
</gene>
<keyword evidence="2" id="KW-1185">Reference proteome</keyword>
<organism evidence="1 2">
    <name type="scientific">Protopolystoma xenopodis</name>
    <dbReference type="NCBI Taxonomy" id="117903"/>
    <lineage>
        <taxon>Eukaryota</taxon>
        <taxon>Metazoa</taxon>
        <taxon>Spiralia</taxon>
        <taxon>Lophotrochozoa</taxon>
        <taxon>Platyhelminthes</taxon>
        <taxon>Monogenea</taxon>
        <taxon>Polyopisthocotylea</taxon>
        <taxon>Polystomatidea</taxon>
        <taxon>Polystomatidae</taxon>
        <taxon>Protopolystoma</taxon>
    </lineage>
</organism>
<protein>
    <submittedName>
        <fullName evidence="1">Uncharacterized protein</fullName>
    </submittedName>
</protein>
<dbReference type="Proteomes" id="UP000784294">
    <property type="component" value="Unassembled WGS sequence"/>
</dbReference>
<reference evidence="1" key="1">
    <citation type="submission" date="2018-11" db="EMBL/GenBank/DDBJ databases">
        <authorList>
            <consortium name="Pathogen Informatics"/>
        </authorList>
    </citation>
    <scope>NUCLEOTIDE SEQUENCE</scope>
</reference>
<dbReference type="EMBL" id="CAAALY010095147">
    <property type="protein sequence ID" value="VEL28449.1"/>
    <property type="molecule type" value="Genomic_DNA"/>
</dbReference>
<evidence type="ECO:0000313" key="1">
    <source>
        <dbReference type="EMBL" id="VEL28449.1"/>
    </source>
</evidence>